<dbReference type="Proteomes" id="UP000288805">
    <property type="component" value="Unassembled WGS sequence"/>
</dbReference>
<organism evidence="1 2">
    <name type="scientific">Vitis vinifera</name>
    <name type="common">Grape</name>
    <dbReference type="NCBI Taxonomy" id="29760"/>
    <lineage>
        <taxon>Eukaryota</taxon>
        <taxon>Viridiplantae</taxon>
        <taxon>Streptophyta</taxon>
        <taxon>Embryophyta</taxon>
        <taxon>Tracheophyta</taxon>
        <taxon>Spermatophyta</taxon>
        <taxon>Magnoliopsida</taxon>
        <taxon>eudicotyledons</taxon>
        <taxon>Gunneridae</taxon>
        <taxon>Pentapetalae</taxon>
        <taxon>rosids</taxon>
        <taxon>Vitales</taxon>
        <taxon>Vitaceae</taxon>
        <taxon>Viteae</taxon>
        <taxon>Vitis</taxon>
    </lineage>
</organism>
<evidence type="ECO:0000313" key="2">
    <source>
        <dbReference type="Proteomes" id="UP000288805"/>
    </source>
</evidence>
<protein>
    <submittedName>
        <fullName evidence="1">Uncharacterized protein</fullName>
    </submittedName>
</protein>
<dbReference type="AlphaFoldDB" id="A0A438EI61"/>
<gene>
    <name evidence="1" type="ORF">CK203_089682</name>
</gene>
<accession>A0A438EI61</accession>
<proteinExistence type="predicted"/>
<evidence type="ECO:0000313" key="1">
    <source>
        <dbReference type="EMBL" id="RVW47325.1"/>
    </source>
</evidence>
<sequence length="166" mass="19306">MNVEQMKMKKNVIPKKVMIKVRERKMFNMMTMRCSNLLMRKKIMLMLFQSFLALHEAMKSEQGRYVSVNGEGCDMSNDLDHEDPIEFSHVQYHSTPSLQFENVENIDRHSGIMAAMTMFILVGMSHTHIIRAALATKIENFNKHMNTIGRINAVAQQWLEAIPFEK</sequence>
<comment type="caution">
    <text evidence="1">The sequence shown here is derived from an EMBL/GenBank/DDBJ whole genome shotgun (WGS) entry which is preliminary data.</text>
</comment>
<dbReference type="EMBL" id="QGNW01001286">
    <property type="protein sequence ID" value="RVW47325.1"/>
    <property type="molecule type" value="Genomic_DNA"/>
</dbReference>
<name>A0A438EI61_VITVI</name>
<reference evidence="1 2" key="1">
    <citation type="journal article" date="2018" name="PLoS Genet.">
        <title>Population sequencing reveals clonal diversity and ancestral inbreeding in the grapevine cultivar Chardonnay.</title>
        <authorList>
            <person name="Roach M.J."/>
            <person name="Johnson D.L."/>
            <person name="Bohlmann J."/>
            <person name="van Vuuren H.J."/>
            <person name="Jones S.J."/>
            <person name="Pretorius I.S."/>
            <person name="Schmidt S.A."/>
            <person name="Borneman A.R."/>
        </authorList>
    </citation>
    <scope>NUCLEOTIDE SEQUENCE [LARGE SCALE GENOMIC DNA]</scope>
    <source>
        <strain evidence="2">cv. Chardonnay</strain>
        <tissue evidence="1">Leaf</tissue>
    </source>
</reference>